<dbReference type="GO" id="GO:0005524">
    <property type="term" value="F:ATP binding"/>
    <property type="evidence" value="ECO:0007669"/>
    <property type="project" value="UniProtKB-UniRule"/>
</dbReference>
<gene>
    <name evidence="9" type="ORF">Scep_020782</name>
</gene>
<comment type="similarity">
    <text evidence="5">Belongs to the TRAFAC class myosin-kinesin ATPase superfamily. Kinesin family.</text>
</comment>
<dbReference type="InterPro" id="IPR027417">
    <property type="entry name" value="P-loop_NTPase"/>
</dbReference>
<name>A0AAP0IDB2_9MAGN</name>
<keyword evidence="6" id="KW-0175">Coiled coil</keyword>
<dbReference type="InterPro" id="IPR001752">
    <property type="entry name" value="Kinesin_motor_dom"/>
</dbReference>
<evidence type="ECO:0000259" key="8">
    <source>
        <dbReference type="PROSITE" id="PS50067"/>
    </source>
</evidence>
<dbReference type="SMART" id="SM00129">
    <property type="entry name" value="KISc"/>
    <property type="match status" value="1"/>
</dbReference>
<dbReference type="Pfam" id="PF00225">
    <property type="entry name" value="Kinesin"/>
    <property type="match status" value="1"/>
</dbReference>
<evidence type="ECO:0000256" key="7">
    <source>
        <dbReference type="SAM" id="MobiDB-lite"/>
    </source>
</evidence>
<dbReference type="GO" id="GO:0007018">
    <property type="term" value="P:microtubule-based movement"/>
    <property type="evidence" value="ECO:0007669"/>
    <property type="project" value="InterPro"/>
</dbReference>
<dbReference type="GO" id="GO:0005871">
    <property type="term" value="C:kinesin complex"/>
    <property type="evidence" value="ECO:0007669"/>
    <property type="project" value="TreeGrafter"/>
</dbReference>
<sequence>MDSETPSCLTLRRNPHRKAKAKATPAATDAPRNANAAPIRPFPLQDIDILQCDVQQQDDLNPPPDIHIHIHSSSSEKEIHNHENLRLYLRIRPLTKLLTPKTKTKTKPNAANNISINRSNKPNNNNKPKDEQVCLFLSTSQSSVTLTPPLAAMQDSKRARTEVYDGFTRVFAPEASQTEVYEAVMGPLVSDFINGNSGMLLAMGPSGSGKTHTIFGCPRQPGLLPRTIQKIFNCTNEDRPSQTSRSFYISMFEIYSEGGKGEKIFDLSSDGGDLSFQQSTVKGLQEALLEHQKNPKKPLQKHFQNSLILTVKPGSYDYPDTSFLLRQASPFMKIKYNNYAGEPNLKRHINTFPRVEQPKRRKFGDHDATALQQVDALKVSGSPQGPELVEINGSARLKECHDELAAFRRNEKVMQKFSRALWNVLKQYKEKLEETENEVRSLKISLEEKNAQCLELEKELNHERSCCSHHKHFSEPSSDLEGNKDAELAVQHSTNHEANDTSEALSCLPVPFKEEAEHTDAQNDSEREADHRLPCRYDNAVTVKPRRRLLPASALLLSEMNSLNLEDENDKAKVSPGH</sequence>
<protein>
    <recommendedName>
        <fullName evidence="8">Kinesin motor domain-containing protein</fullName>
    </recommendedName>
</protein>
<feature type="compositionally biased region" description="Low complexity" evidence="7">
    <location>
        <begin position="102"/>
        <end position="126"/>
    </location>
</feature>
<proteinExistence type="inferred from homology"/>
<feature type="region of interest" description="Disordered" evidence="7">
    <location>
        <begin position="102"/>
        <end position="129"/>
    </location>
</feature>
<dbReference type="PROSITE" id="PS50067">
    <property type="entry name" value="KINESIN_MOTOR_2"/>
    <property type="match status" value="1"/>
</dbReference>
<accession>A0AAP0IDB2</accession>
<keyword evidence="10" id="KW-1185">Reference proteome</keyword>
<evidence type="ECO:0000256" key="2">
    <source>
        <dbReference type="ARBA" id="ARBA00022741"/>
    </source>
</evidence>
<evidence type="ECO:0000256" key="1">
    <source>
        <dbReference type="ARBA" id="ARBA00022701"/>
    </source>
</evidence>
<dbReference type="GO" id="GO:0005874">
    <property type="term" value="C:microtubule"/>
    <property type="evidence" value="ECO:0007669"/>
    <property type="project" value="UniProtKB-KW"/>
</dbReference>
<keyword evidence="2 5" id="KW-0547">Nucleotide-binding</keyword>
<dbReference type="AlphaFoldDB" id="A0AAP0IDB2"/>
<keyword evidence="4 5" id="KW-0505">Motor protein</keyword>
<evidence type="ECO:0000256" key="5">
    <source>
        <dbReference type="PROSITE-ProRule" id="PRU00283"/>
    </source>
</evidence>
<feature type="binding site" evidence="5">
    <location>
        <begin position="204"/>
        <end position="211"/>
    </location>
    <ligand>
        <name>ATP</name>
        <dbReference type="ChEBI" id="CHEBI:30616"/>
    </ligand>
</feature>
<dbReference type="EMBL" id="JBBNAG010000008">
    <property type="protein sequence ID" value="KAK9113263.1"/>
    <property type="molecule type" value="Genomic_DNA"/>
</dbReference>
<dbReference type="GO" id="GO:0008017">
    <property type="term" value="F:microtubule binding"/>
    <property type="evidence" value="ECO:0007669"/>
    <property type="project" value="InterPro"/>
</dbReference>
<dbReference type="PANTHER" id="PTHR24115:SF1008">
    <property type="entry name" value="KINESIN-LIKE PROTEIN SUBITO"/>
    <property type="match status" value="1"/>
</dbReference>
<dbReference type="InterPro" id="IPR036961">
    <property type="entry name" value="Kinesin_motor_dom_sf"/>
</dbReference>
<dbReference type="GO" id="GO:0016887">
    <property type="term" value="F:ATP hydrolysis activity"/>
    <property type="evidence" value="ECO:0007669"/>
    <property type="project" value="TreeGrafter"/>
</dbReference>
<organism evidence="9 10">
    <name type="scientific">Stephania cephalantha</name>
    <dbReference type="NCBI Taxonomy" id="152367"/>
    <lineage>
        <taxon>Eukaryota</taxon>
        <taxon>Viridiplantae</taxon>
        <taxon>Streptophyta</taxon>
        <taxon>Embryophyta</taxon>
        <taxon>Tracheophyta</taxon>
        <taxon>Spermatophyta</taxon>
        <taxon>Magnoliopsida</taxon>
        <taxon>Ranunculales</taxon>
        <taxon>Menispermaceae</taxon>
        <taxon>Menispermoideae</taxon>
        <taxon>Cissampelideae</taxon>
        <taxon>Stephania</taxon>
    </lineage>
</organism>
<feature type="coiled-coil region" evidence="6">
    <location>
        <begin position="425"/>
        <end position="459"/>
    </location>
</feature>
<dbReference type="GO" id="GO:0005634">
    <property type="term" value="C:nucleus"/>
    <property type="evidence" value="ECO:0007669"/>
    <property type="project" value="TreeGrafter"/>
</dbReference>
<dbReference type="InterPro" id="IPR027640">
    <property type="entry name" value="Kinesin-like_fam"/>
</dbReference>
<dbReference type="Gene3D" id="3.40.850.10">
    <property type="entry name" value="Kinesin motor domain"/>
    <property type="match status" value="1"/>
</dbReference>
<evidence type="ECO:0000313" key="10">
    <source>
        <dbReference type="Proteomes" id="UP001419268"/>
    </source>
</evidence>
<evidence type="ECO:0000313" key="9">
    <source>
        <dbReference type="EMBL" id="KAK9113263.1"/>
    </source>
</evidence>
<dbReference type="Proteomes" id="UP001419268">
    <property type="component" value="Unassembled WGS sequence"/>
</dbReference>
<comment type="caution">
    <text evidence="9">The sequence shown here is derived from an EMBL/GenBank/DDBJ whole genome shotgun (WGS) entry which is preliminary data.</text>
</comment>
<feature type="compositionally biased region" description="Low complexity" evidence="7">
    <location>
        <begin position="22"/>
        <end position="37"/>
    </location>
</feature>
<dbReference type="PANTHER" id="PTHR24115">
    <property type="entry name" value="KINESIN-RELATED"/>
    <property type="match status" value="1"/>
</dbReference>
<dbReference type="SUPFAM" id="SSF52540">
    <property type="entry name" value="P-loop containing nucleoside triphosphate hydrolases"/>
    <property type="match status" value="1"/>
</dbReference>
<feature type="domain" description="Kinesin motor" evidence="8">
    <location>
        <begin position="84"/>
        <end position="286"/>
    </location>
</feature>
<keyword evidence="3 5" id="KW-0067">ATP-binding</keyword>
<dbReference type="GO" id="GO:0003777">
    <property type="term" value="F:microtubule motor activity"/>
    <property type="evidence" value="ECO:0007669"/>
    <property type="project" value="InterPro"/>
</dbReference>
<reference evidence="9 10" key="1">
    <citation type="submission" date="2024-01" db="EMBL/GenBank/DDBJ databases">
        <title>Genome assemblies of Stephania.</title>
        <authorList>
            <person name="Yang L."/>
        </authorList>
    </citation>
    <scope>NUCLEOTIDE SEQUENCE [LARGE SCALE GENOMIC DNA]</scope>
    <source>
        <strain evidence="9">JXDWG</strain>
        <tissue evidence="9">Leaf</tissue>
    </source>
</reference>
<evidence type="ECO:0000256" key="4">
    <source>
        <dbReference type="ARBA" id="ARBA00023175"/>
    </source>
</evidence>
<feature type="region of interest" description="Disordered" evidence="7">
    <location>
        <begin position="1"/>
        <end position="37"/>
    </location>
</feature>
<evidence type="ECO:0000256" key="3">
    <source>
        <dbReference type="ARBA" id="ARBA00022840"/>
    </source>
</evidence>
<keyword evidence="1" id="KW-0493">Microtubule</keyword>
<evidence type="ECO:0000256" key="6">
    <source>
        <dbReference type="SAM" id="Coils"/>
    </source>
</evidence>